<organism evidence="3 4">
    <name type="scientific">Streptomyces tropicalis</name>
    <dbReference type="NCBI Taxonomy" id="3034234"/>
    <lineage>
        <taxon>Bacteria</taxon>
        <taxon>Bacillati</taxon>
        <taxon>Actinomycetota</taxon>
        <taxon>Actinomycetes</taxon>
        <taxon>Kitasatosporales</taxon>
        <taxon>Streptomycetaceae</taxon>
        <taxon>Streptomyces</taxon>
    </lineage>
</organism>
<gene>
    <name evidence="3" type="ORF">P3H78_31060</name>
</gene>
<dbReference type="EMBL" id="JARJBB010000035">
    <property type="protein sequence ID" value="MDF3302973.1"/>
    <property type="molecule type" value="Genomic_DNA"/>
</dbReference>
<proteinExistence type="predicted"/>
<evidence type="ECO:0000313" key="3">
    <source>
        <dbReference type="EMBL" id="MDF3302973.1"/>
    </source>
</evidence>
<evidence type="ECO:0000259" key="2">
    <source>
        <dbReference type="Pfam" id="PF24494"/>
    </source>
</evidence>
<feature type="region of interest" description="Disordered" evidence="1">
    <location>
        <begin position="332"/>
        <end position="385"/>
    </location>
</feature>
<feature type="domain" description="DUF7587" evidence="2">
    <location>
        <begin position="159"/>
        <end position="272"/>
    </location>
</feature>
<dbReference type="Proteomes" id="UP001221150">
    <property type="component" value="Unassembled WGS sequence"/>
</dbReference>
<accession>A0ABT6AES7</accession>
<evidence type="ECO:0000256" key="1">
    <source>
        <dbReference type="SAM" id="MobiDB-lite"/>
    </source>
</evidence>
<dbReference type="InterPro" id="IPR056009">
    <property type="entry name" value="DUF7587"/>
</dbReference>
<sequence length="385" mass="41434">MHAQENTRRTDGRGGTPAPHRTAPAPHPALARRRQPGAVDAAVLPALQRAAGNAAATAAVQRAPGGPQTAQQPATGVRAYEQSVADYLKSGGPPVIYRAIRIQPQTKRDRDDPQASVQATADGNLGADAGRAERGRIYQTLEEWDPRHAIDPVGPAGNYTVAQHVGGNNYGTQYISCTPNLNQATDYAQYNYALGPAANQEGARRPRQVRDWAPVVAIDVTKLGSGNRLVNLGDPRIAAQTDLPGHSEIESMASNDREVLVKGSIPGKAVVRVHGVRGMIQAMQQEERTALVERDYGYGRRPAGGPPREEWDRLFGRNVPEHFHEHFAHLLAEEESESESAPRGAVKREASASPPAPEASAPVVRRPKKKGKPKPGPLSFDPDEM</sequence>
<feature type="compositionally biased region" description="Basic and acidic residues" evidence="1">
    <location>
        <begin position="1"/>
        <end position="12"/>
    </location>
</feature>
<keyword evidence="4" id="KW-1185">Reference proteome</keyword>
<comment type="caution">
    <text evidence="3">The sequence shown here is derived from an EMBL/GenBank/DDBJ whole genome shotgun (WGS) entry which is preliminary data.</text>
</comment>
<evidence type="ECO:0000313" key="4">
    <source>
        <dbReference type="Proteomes" id="UP001221150"/>
    </source>
</evidence>
<dbReference type="RefSeq" id="WP_276112524.1">
    <property type="nucleotide sequence ID" value="NZ_JARJBB010000035.1"/>
</dbReference>
<feature type="region of interest" description="Disordered" evidence="1">
    <location>
        <begin position="1"/>
        <end position="38"/>
    </location>
</feature>
<reference evidence="3 4" key="1">
    <citation type="submission" date="2023-03" db="EMBL/GenBank/DDBJ databases">
        <title>Draft genome sequence of Streptomyces sp. K1PA1 isolated from peat swamp forest in Thailand.</title>
        <authorList>
            <person name="Klaysubun C."/>
            <person name="Duangmal K."/>
        </authorList>
    </citation>
    <scope>NUCLEOTIDE SEQUENCE [LARGE SCALE GENOMIC DNA]</scope>
    <source>
        <strain evidence="3 4">K1PA1</strain>
    </source>
</reference>
<protein>
    <recommendedName>
        <fullName evidence="2">DUF7587 domain-containing protein</fullName>
    </recommendedName>
</protein>
<feature type="region of interest" description="Disordered" evidence="1">
    <location>
        <begin position="103"/>
        <end position="129"/>
    </location>
</feature>
<dbReference type="Pfam" id="PF24494">
    <property type="entry name" value="DUF7587"/>
    <property type="match status" value="1"/>
</dbReference>
<name>A0ABT6AES7_9ACTN</name>